<dbReference type="GO" id="GO:0008765">
    <property type="term" value="F:UDP-N-acetylmuramoylalanyl-D-glutamate-2,6-diaminopimelate ligase activity"/>
    <property type="evidence" value="ECO:0007669"/>
    <property type="project" value="UniProtKB-EC"/>
</dbReference>
<keyword evidence="7" id="KW-0460">Magnesium</keyword>
<keyword evidence="5 7" id="KW-0131">Cell cycle</keyword>
<dbReference type="EMBL" id="JBHSML010000002">
    <property type="protein sequence ID" value="MFC5515004.1"/>
    <property type="molecule type" value="Genomic_DNA"/>
</dbReference>
<keyword evidence="6 7" id="KW-0961">Cell wall biogenesis/degradation</keyword>
<feature type="binding site" evidence="7">
    <location>
        <position position="29"/>
    </location>
    <ligand>
        <name>UDP-N-acetyl-alpha-D-muramoyl-L-alanyl-D-glutamate</name>
        <dbReference type="ChEBI" id="CHEBI:83900"/>
    </ligand>
</feature>
<dbReference type="InterPro" id="IPR035911">
    <property type="entry name" value="MurE/MurF_N"/>
</dbReference>
<dbReference type="NCBIfam" id="NF001126">
    <property type="entry name" value="PRK00139.1-4"/>
    <property type="match status" value="1"/>
</dbReference>
<comment type="catalytic activity">
    <reaction evidence="7">
        <text>UDP-N-acetyl-alpha-D-muramoyl-L-alanyl-D-glutamate + meso-2,6-diaminopimelate + ATP = UDP-N-acetyl-alpha-D-muramoyl-L-alanyl-gamma-D-glutamyl-meso-2,6-diaminopimelate + ADP + phosphate + H(+)</text>
        <dbReference type="Rhea" id="RHEA:23676"/>
        <dbReference type="ChEBI" id="CHEBI:15378"/>
        <dbReference type="ChEBI" id="CHEBI:30616"/>
        <dbReference type="ChEBI" id="CHEBI:43474"/>
        <dbReference type="ChEBI" id="CHEBI:57791"/>
        <dbReference type="ChEBI" id="CHEBI:83900"/>
        <dbReference type="ChEBI" id="CHEBI:83905"/>
        <dbReference type="ChEBI" id="CHEBI:456216"/>
        <dbReference type="EC" id="6.3.2.13"/>
    </reaction>
</comment>
<keyword evidence="3 7" id="KW-0133">Cell shape</keyword>
<comment type="subcellular location">
    <subcellularLocation>
        <location evidence="7 8">Cytoplasm</location>
    </subcellularLocation>
</comment>
<dbReference type="SUPFAM" id="SSF63418">
    <property type="entry name" value="MurE/MurF N-terminal domain"/>
    <property type="match status" value="1"/>
</dbReference>
<dbReference type="PANTHER" id="PTHR23135:SF4">
    <property type="entry name" value="UDP-N-ACETYLMURAMOYL-L-ALANYL-D-GLUTAMATE--2,6-DIAMINOPIMELATE LIGASE MURE HOMOLOG, CHLOROPLASTIC"/>
    <property type="match status" value="1"/>
</dbReference>
<dbReference type="NCBIfam" id="NF001124">
    <property type="entry name" value="PRK00139.1-2"/>
    <property type="match status" value="1"/>
</dbReference>
<evidence type="ECO:0000256" key="5">
    <source>
        <dbReference type="ARBA" id="ARBA00023306"/>
    </source>
</evidence>
<feature type="domain" description="Mur ligase N-terminal catalytic" evidence="9">
    <location>
        <begin position="21"/>
        <end position="98"/>
    </location>
</feature>
<keyword evidence="2 7" id="KW-0132">Cell division</keyword>
<dbReference type="Gene3D" id="3.40.1390.10">
    <property type="entry name" value="MurE/MurF, N-terminal domain"/>
    <property type="match status" value="1"/>
</dbReference>
<dbReference type="Pfam" id="PF02875">
    <property type="entry name" value="Mur_ligase_C"/>
    <property type="match status" value="1"/>
</dbReference>
<dbReference type="RefSeq" id="WP_266343013.1">
    <property type="nucleotide sequence ID" value="NZ_JAPKNH010000002.1"/>
</dbReference>
<feature type="binding site" evidence="7">
    <location>
        <position position="455"/>
    </location>
    <ligand>
        <name>meso-2,6-diaminopimelate</name>
        <dbReference type="ChEBI" id="CHEBI:57791"/>
    </ligand>
</feature>
<proteinExistence type="inferred from homology"/>
<feature type="binding site" evidence="7">
    <location>
        <position position="459"/>
    </location>
    <ligand>
        <name>meso-2,6-diaminopimelate</name>
        <dbReference type="ChEBI" id="CHEBI:57791"/>
    </ligand>
</feature>
<keyword evidence="4 7" id="KW-0573">Peptidoglycan synthesis</keyword>
<evidence type="ECO:0000256" key="6">
    <source>
        <dbReference type="ARBA" id="ARBA00023316"/>
    </source>
</evidence>
<feature type="binding site" evidence="7">
    <location>
        <begin position="110"/>
        <end position="116"/>
    </location>
    <ligand>
        <name>ATP</name>
        <dbReference type="ChEBI" id="CHEBI:30616"/>
    </ligand>
</feature>
<dbReference type="InterPro" id="IPR013221">
    <property type="entry name" value="Mur_ligase_cen"/>
</dbReference>
<comment type="caution">
    <text evidence="7">Lacks conserved residue(s) required for the propagation of feature annotation.</text>
</comment>
<dbReference type="Pfam" id="PF08245">
    <property type="entry name" value="Mur_ligase_M"/>
    <property type="match status" value="1"/>
</dbReference>
<organism evidence="12 13">
    <name type="scientific">Kaistia terrae</name>
    <dbReference type="NCBI Taxonomy" id="537017"/>
    <lineage>
        <taxon>Bacteria</taxon>
        <taxon>Pseudomonadati</taxon>
        <taxon>Pseudomonadota</taxon>
        <taxon>Alphaproteobacteria</taxon>
        <taxon>Hyphomicrobiales</taxon>
        <taxon>Kaistiaceae</taxon>
        <taxon>Kaistia</taxon>
    </lineage>
</organism>
<evidence type="ECO:0000313" key="13">
    <source>
        <dbReference type="Proteomes" id="UP001596150"/>
    </source>
</evidence>
<evidence type="ECO:0000256" key="4">
    <source>
        <dbReference type="ARBA" id="ARBA00022984"/>
    </source>
</evidence>
<evidence type="ECO:0000259" key="9">
    <source>
        <dbReference type="Pfam" id="PF01225"/>
    </source>
</evidence>
<dbReference type="Gene3D" id="3.90.190.20">
    <property type="entry name" value="Mur ligase, C-terminal domain"/>
    <property type="match status" value="1"/>
</dbReference>
<feature type="modified residue" description="N6-carboxylysine" evidence="7">
    <location>
        <position position="219"/>
    </location>
</feature>
<keyword evidence="7" id="KW-0067">ATP-binding</keyword>
<comment type="caution">
    <text evidence="12">The sequence shown here is derived from an EMBL/GenBank/DDBJ whole genome shotgun (WGS) entry which is preliminary data.</text>
</comment>
<comment type="function">
    <text evidence="7">Catalyzes the addition of meso-diaminopimelic acid to the nucleotide precursor UDP-N-acetylmuramoyl-L-alanyl-D-glutamate (UMAG) in the biosynthesis of bacterial cell-wall peptidoglycan.</text>
</comment>
<feature type="binding site" evidence="7">
    <location>
        <position position="185"/>
    </location>
    <ligand>
        <name>UDP-N-acetyl-alpha-D-muramoyl-L-alanyl-D-glutamate</name>
        <dbReference type="ChEBI" id="CHEBI:83900"/>
    </ligand>
</feature>
<evidence type="ECO:0000256" key="1">
    <source>
        <dbReference type="ARBA" id="ARBA00005898"/>
    </source>
</evidence>
<evidence type="ECO:0000256" key="3">
    <source>
        <dbReference type="ARBA" id="ARBA00022960"/>
    </source>
</evidence>
<evidence type="ECO:0000313" key="12">
    <source>
        <dbReference type="EMBL" id="MFC5515004.1"/>
    </source>
</evidence>
<comment type="pathway">
    <text evidence="7 8">Cell wall biogenesis; peptidoglycan biosynthesis.</text>
</comment>
<comment type="cofactor">
    <cofactor evidence="7">
        <name>Mg(2+)</name>
        <dbReference type="ChEBI" id="CHEBI:18420"/>
    </cofactor>
</comment>
<dbReference type="HAMAP" id="MF_00208">
    <property type="entry name" value="MurE"/>
    <property type="match status" value="1"/>
</dbReference>
<feature type="binding site" evidence="7">
    <location>
        <position position="179"/>
    </location>
    <ligand>
        <name>UDP-N-acetyl-alpha-D-muramoyl-L-alanyl-D-glutamate</name>
        <dbReference type="ChEBI" id="CHEBI:83900"/>
    </ligand>
</feature>
<evidence type="ECO:0000259" key="11">
    <source>
        <dbReference type="Pfam" id="PF08245"/>
    </source>
</evidence>
<dbReference type="SUPFAM" id="SSF53623">
    <property type="entry name" value="MurD-like peptide ligases, catalytic domain"/>
    <property type="match status" value="1"/>
</dbReference>
<name>A0ABW0PX85_9HYPH</name>
<dbReference type="InterPro" id="IPR000713">
    <property type="entry name" value="Mur_ligase_N"/>
</dbReference>
<keyword evidence="7" id="KW-0547">Nucleotide-binding</keyword>
<dbReference type="NCBIfam" id="TIGR01085">
    <property type="entry name" value="murE"/>
    <property type="match status" value="1"/>
</dbReference>
<accession>A0ABW0PX85</accession>
<dbReference type="InterPro" id="IPR036615">
    <property type="entry name" value="Mur_ligase_C_dom_sf"/>
</dbReference>
<protein>
    <recommendedName>
        <fullName evidence="7">UDP-N-acetylmuramoyl-L-alanyl-D-glutamate--2,6-diaminopimelate ligase</fullName>
        <ecNumber evidence="7">6.3.2.13</ecNumber>
    </recommendedName>
    <alternativeName>
        <fullName evidence="7">Meso-A2pm-adding enzyme</fullName>
    </alternativeName>
    <alternativeName>
        <fullName evidence="7">Meso-diaminopimelate-adding enzyme</fullName>
    </alternativeName>
    <alternativeName>
        <fullName evidence="7">UDP-MurNAc-L-Ala-D-Glu:meso-diaminopimelate ligase</fullName>
    </alternativeName>
    <alternativeName>
        <fullName evidence="7">UDP-MurNAc-tripeptide synthetase</fullName>
    </alternativeName>
    <alternativeName>
        <fullName evidence="7">UDP-N-acetylmuramyl-tripeptide synthetase</fullName>
    </alternativeName>
</protein>
<feature type="binding site" evidence="7">
    <location>
        <position position="187"/>
    </location>
    <ligand>
        <name>UDP-N-acetyl-alpha-D-muramoyl-L-alanyl-D-glutamate</name>
        <dbReference type="ChEBI" id="CHEBI:83900"/>
    </ligand>
</feature>
<dbReference type="InterPro" id="IPR036565">
    <property type="entry name" value="Mur-like_cat_sf"/>
</dbReference>
<keyword evidence="13" id="KW-1185">Reference proteome</keyword>
<dbReference type="Gene3D" id="3.40.1190.10">
    <property type="entry name" value="Mur-like, catalytic domain"/>
    <property type="match status" value="1"/>
</dbReference>
<comment type="similarity">
    <text evidence="1 7">Belongs to the MurCDEF family. MurE subfamily.</text>
</comment>
<keyword evidence="7" id="KW-0963">Cytoplasm</keyword>
<feature type="binding site" evidence="7">
    <location>
        <begin position="152"/>
        <end position="153"/>
    </location>
    <ligand>
        <name>UDP-N-acetyl-alpha-D-muramoyl-L-alanyl-D-glutamate</name>
        <dbReference type="ChEBI" id="CHEBI:83900"/>
    </ligand>
</feature>
<evidence type="ECO:0000256" key="8">
    <source>
        <dbReference type="RuleBase" id="RU004135"/>
    </source>
</evidence>
<keyword evidence="7 12" id="KW-0436">Ligase</keyword>
<comment type="PTM">
    <text evidence="7">Carboxylation is probably crucial for Mg(2+) binding and, consequently, for the gamma-phosphate positioning of ATP.</text>
</comment>
<dbReference type="SUPFAM" id="SSF53244">
    <property type="entry name" value="MurD-like peptide ligases, peptide-binding domain"/>
    <property type="match status" value="1"/>
</dbReference>
<dbReference type="InterPro" id="IPR005761">
    <property type="entry name" value="UDP-N-AcMur-Glu-dNH2Pim_ligase"/>
</dbReference>
<dbReference type="Proteomes" id="UP001596150">
    <property type="component" value="Unassembled WGS sequence"/>
</dbReference>
<feature type="short sequence motif" description="Meso-diaminopimelate recognition motif" evidence="7">
    <location>
        <begin position="407"/>
        <end position="410"/>
    </location>
</feature>
<feature type="binding site" evidence="7">
    <location>
        <position position="383"/>
    </location>
    <ligand>
        <name>meso-2,6-diaminopimelate</name>
        <dbReference type="ChEBI" id="CHEBI:57791"/>
    </ligand>
</feature>
<feature type="binding site" evidence="7">
    <location>
        <begin position="407"/>
        <end position="410"/>
    </location>
    <ligand>
        <name>meso-2,6-diaminopimelate</name>
        <dbReference type="ChEBI" id="CHEBI:57791"/>
    </ligand>
</feature>
<sequence length="487" mass="50730">MRLGDLASNDFALSADAAAIEISGLTADSRSVQPGFLFAALKGVAADGSRFVLDAVKRGAAAVVCSPDAVTLPDDIGVPVLRASDPRMALAHIAARFYPLQPEELVAITGTSGKTSVAAFVRQIFEIAGKQAASIGTIGVVSPAGSEYGSLTTPDPIQLHRILDQLARQGVTHAALEASSHGLDQHRLDGVRLVAGAFTNLGRDHMDYHPTVANYLEAKLKLFGNLLPEGRTAVVDADGPYAEAVMAVARRRGQRLIDVGRAGRSIRLVKAEPDLYSQTLELDVFGTPMTVRLPLAGGFQVSNALVAAGLAIATGIEPRIAIDALGSLVGAPGRLERVGVTDKGALVFIDYAHKPDALDHALGALRPMTRKRLFVVFGAGGDRDAGKRPLMGEAATRNADVVIVTDDNPRSEDPASIRAAILAGAPDAIQIADRKTAIEEAISMLGEGDVLCVAGKGHETGQIVNGVVLPFSDHDVVAAALAAEART</sequence>
<evidence type="ECO:0000256" key="2">
    <source>
        <dbReference type="ARBA" id="ARBA00022618"/>
    </source>
</evidence>
<evidence type="ECO:0000259" key="10">
    <source>
        <dbReference type="Pfam" id="PF02875"/>
    </source>
</evidence>
<dbReference type="EC" id="6.3.2.13" evidence="7"/>
<dbReference type="Pfam" id="PF01225">
    <property type="entry name" value="Mur_ligase"/>
    <property type="match status" value="1"/>
</dbReference>
<reference evidence="13" key="1">
    <citation type="journal article" date="2019" name="Int. J. Syst. Evol. Microbiol.">
        <title>The Global Catalogue of Microorganisms (GCM) 10K type strain sequencing project: providing services to taxonomists for standard genome sequencing and annotation.</title>
        <authorList>
            <consortium name="The Broad Institute Genomics Platform"/>
            <consortium name="The Broad Institute Genome Sequencing Center for Infectious Disease"/>
            <person name="Wu L."/>
            <person name="Ma J."/>
        </authorList>
    </citation>
    <scope>NUCLEOTIDE SEQUENCE [LARGE SCALE GENOMIC DNA]</scope>
    <source>
        <strain evidence="13">KACC 12633</strain>
    </source>
</reference>
<feature type="domain" description="Mur ligase central" evidence="11">
    <location>
        <begin position="108"/>
        <end position="311"/>
    </location>
</feature>
<evidence type="ECO:0000256" key="7">
    <source>
        <dbReference type="HAMAP-Rule" id="MF_00208"/>
    </source>
</evidence>
<dbReference type="InterPro" id="IPR004101">
    <property type="entry name" value="Mur_ligase_C"/>
</dbReference>
<gene>
    <name evidence="7" type="primary">murE</name>
    <name evidence="12" type="ORF">ACFPP9_04410</name>
</gene>
<dbReference type="PANTHER" id="PTHR23135">
    <property type="entry name" value="MUR LIGASE FAMILY MEMBER"/>
    <property type="match status" value="1"/>
</dbReference>
<feature type="domain" description="Mur ligase C-terminal" evidence="10">
    <location>
        <begin position="333"/>
        <end position="457"/>
    </location>
</feature>